<dbReference type="InterPro" id="IPR036737">
    <property type="entry name" value="OmpA-like_sf"/>
</dbReference>
<dbReference type="PANTHER" id="PTHR30329:SF21">
    <property type="entry name" value="LIPOPROTEIN YIAD-RELATED"/>
    <property type="match status" value="1"/>
</dbReference>
<protein>
    <submittedName>
        <fullName evidence="8">OmpA family protein</fullName>
    </submittedName>
</protein>
<dbReference type="Gene3D" id="3.30.1450.10">
    <property type="match status" value="1"/>
</dbReference>
<dbReference type="InterPro" id="IPR006664">
    <property type="entry name" value="OMP_bac"/>
</dbReference>
<name>A0ABU1CIC9_9GAMM</name>
<feature type="signal peptide" evidence="6">
    <location>
        <begin position="1"/>
        <end position="22"/>
    </location>
</feature>
<dbReference type="PANTHER" id="PTHR30329">
    <property type="entry name" value="STATOR ELEMENT OF FLAGELLAR MOTOR COMPLEX"/>
    <property type="match status" value="1"/>
</dbReference>
<evidence type="ECO:0000256" key="1">
    <source>
        <dbReference type="ARBA" id="ARBA00004442"/>
    </source>
</evidence>
<comment type="caution">
    <text evidence="8">The sequence shown here is derived from an EMBL/GenBank/DDBJ whole genome shotgun (WGS) entry which is preliminary data.</text>
</comment>
<comment type="subcellular location">
    <subcellularLocation>
        <location evidence="1">Cell outer membrane</location>
    </subcellularLocation>
</comment>
<dbReference type="InterPro" id="IPR007450">
    <property type="entry name" value="BamE_dom"/>
</dbReference>
<dbReference type="RefSeq" id="WP_309263815.1">
    <property type="nucleotide sequence ID" value="NZ_JARUHG010000007.1"/>
</dbReference>
<dbReference type="InterPro" id="IPR050330">
    <property type="entry name" value="Bact_OuterMem_StrucFunc"/>
</dbReference>
<evidence type="ECO:0000313" key="8">
    <source>
        <dbReference type="EMBL" id="MDR0184694.1"/>
    </source>
</evidence>
<dbReference type="PRINTS" id="PR01021">
    <property type="entry name" value="OMPADOMAIN"/>
</dbReference>
<dbReference type="CDD" id="cd07185">
    <property type="entry name" value="OmpA_C-like"/>
    <property type="match status" value="1"/>
</dbReference>
<sequence length="274" mass="29813">MYTLKRWSGFALALTAAALLGACGTTHLSQIRDGQTEQPVWPTVEQAHPLIPSTVHPDVEALRKIAIGMPKLEVYRLIGHPMYREGIAGVHEWDYVFKFQGEDGQETTCQYKLLFDDAMLARQAFWNPAGCARFVGATTPEVAAPAAEPHVAAADDLSADVLFDFDSATLSADAPEAISSKVAQMLARVQNVERLQVIGYTDRLGDAAYNLALSRRRAEAVRQYLVSQGVPAEAIHVEGRGATEPVVECPGANSAATKACLKPNRRVRMELIAR</sequence>
<reference evidence="8 9" key="1">
    <citation type="submission" date="2023-04" db="EMBL/GenBank/DDBJ databases">
        <title>Lysobacter sp. strain UC isolated from soil sample.</title>
        <authorList>
            <person name="Choksket S."/>
            <person name="Harshvardhan F."/>
            <person name="Rana R."/>
            <person name="Patil P.B."/>
            <person name="Korpole S."/>
        </authorList>
    </citation>
    <scope>NUCLEOTIDE SEQUENCE [LARGE SCALE GENOMIC DNA]</scope>
    <source>
        <strain evidence="8 9">UC</strain>
    </source>
</reference>
<evidence type="ECO:0000256" key="5">
    <source>
        <dbReference type="PROSITE-ProRule" id="PRU00473"/>
    </source>
</evidence>
<feature type="domain" description="OmpA-like" evidence="7">
    <location>
        <begin position="150"/>
        <end position="274"/>
    </location>
</feature>
<evidence type="ECO:0000256" key="4">
    <source>
        <dbReference type="ARBA" id="ARBA00023237"/>
    </source>
</evidence>
<accession>A0ABU1CIC9</accession>
<dbReference type="PROSITE" id="PS51257">
    <property type="entry name" value="PROKAR_LIPOPROTEIN"/>
    <property type="match status" value="1"/>
</dbReference>
<keyword evidence="2 6" id="KW-0732">Signal</keyword>
<dbReference type="Pfam" id="PF04355">
    <property type="entry name" value="BamE"/>
    <property type="match status" value="1"/>
</dbReference>
<evidence type="ECO:0000256" key="3">
    <source>
        <dbReference type="ARBA" id="ARBA00023136"/>
    </source>
</evidence>
<gene>
    <name evidence="8" type="ORF">P8609_17155</name>
</gene>
<dbReference type="PROSITE" id="PS51123">
    <property type="entry name" value="OMPA_2"/>
    <property type="match status" value="1"/>
</dbReference>
<dbReference type="InterPro" id="IPR006665">
    <property type="entry name" value="OmpA-like"/>
</dbReference>
<evidence type="ECO:0000313" key="9">
    <source>
        <dbReference type="Proteomes" id="UP001233535"/>
    </source>
</evidence>
<dbReference type="Gene3D" id="3.30.1330.60">
    <property type="entry name" value="OmpA-like domain"/>
    <property type="match status" value="1"/>
</dbReference>
<dbReference type="PRINTS" id="PR01023">
    <property type="entry name" value="NAFLGMOTY"/>
</dbReference>
<proteinExistence type="predicted"/>
<dbReference type="Proteomes" id="UP001233535">
    <property type="component" value="Unassembled WGS sequence"/>
</dbReference>
<dbReference type="InterPro" id="IPR037873">
    <property type="entry name" value="BamE-like"/>
</dbReference>
<keyword evidence="3 5" id="KW-0472">Membrane</keyword>
<dbReference type="EMBL" id="JARUHG010000007">
    <property type="protein sequence ID" value="MDR0184694.1"/>
    <property type="molecule type" value="Genomic_DNA"/>
</dbReference>
<keyword evidence="9" id="KW-1185">Reference proteome</keyword>
<keyword evidence="4" id="KW-0998">Cell outer membrane</keyword>
<evidence type="ECO:0000256" key="2">
    <source>
        <dbReference type="ARBA" id="ARBA00022729"/>
    </source>
</evidence>
<dbReference type="SUPFAM" id="SSF103088">
    <property type="entry name" value="OmpA-like"/>
    <property type="match status" value="1"/>
</dbReference>
<organism evidence="8 9">
    <name type="scientific">Lysobacter arvi</name>
    <dbReference type="NCBI Taxonomy" id="3038776"/>
    <lineage>
        <taxon>Bacteria</taxon>
        <taxon>Pseudomonadati</taxon>
        <taxon>Pseudomonadota</taxon>
        <taxon>Gammaproteobacteria</taxon>
        <taxon>Lysobacterales</taxon>
        <taxon>Lysobacteraceae</taxon>
        <taxon>Lysobacter</taxon>
    </lineage>
</organism>
<evidence type="ECO:0000259" key="7">
    <source>
        <dbReference type="PROSITE" id="PS51123"/>
    </source>
</evidence>
<dbReference type="Pfam" id="PF00691">
    <property type="entry name" value="OmpA"/>
    <property type="match status" value="1"/>
</dbReference>
<feature type="chain" id="PRO_5045763242" evidence="6">
    <location>
        <begin position="23"/>
        <end position="274"/>
    </location>
</feature>
<evidence type="ECO:0000256" key="6">
    <source>
        <dbReference type="SAM" id="SignalP"/>
    </source>
</evidence>